<sequence length="504" mass="53212">MNGRIGRRSEVRTMTSEPRARGAVANSAEPRVTVKAAAAWAAVGAIAMAGVSTPPSVASGAAESARPGGFSDHLFVLTTDYSTGSSSTVGLQPPWNVQLDVEPLGADPVARYAGGLLYVVNRLGGDNLQVIDPATATTLHQYSVGAGTNPQDVAVLSPTRAYVSLYNSTDLIEMNPTTGQILERIDLSVFSDTDGLPEAAKLHFAAPYLYVQIQRLDRSQFYAPVGDSYLAVIDTRDNTVVDVAPDEPGLPGIALEATNPFGAMELDLRTGRRLIVPCPGAYTDQADGGLELVDLDTWTSEGVIMSGAQLGGDLVDISAYEGGTLFVIVSNASFVTCLAEVDLATSSVLSTLYCSSGFDLADCTVDAAEGWLYLADRSFDDPGVRVFDLETGTQTSGPIYVGLPPVELHILRPGTSGGPFPQTPAIAEVHPNPSRDGMTWQLSEHEKAAPIRVVDSAGRRVRELTASSRTWDGRDEGGRLVPAGAYWLVLDGSQSAATPVRVLR</sequence>
<dbReference type="InterPro" id="IPR015943">
    <property type="entry name" value="WD40/YVTN_repeat-like_dom_sf"/>
</dbReference>
<feature type="region of interest" description="Disordered" evidence="1">
    <location>
        <begin position="1"/>
        <end position="24"/>
    </location>
</feature>
<dbReference type="Gene3D" id="2.60.40.4070">
    <property type="match status" value="1"/>
</dbReference>
<evidence type="ECO:0000313" key="3">
    <source>
        <dbReference type="Proteomes" id="UP000739538"/>
    </source>
</evidence>
<dbReference type="PANTHER" id="PTHR47197:SF3">
    <property type="entry name" value="DIHYDRO-HEME D1 DEHYDROGENASE"/>
    <property type="match status" value="1"/>
</dbReference>
<evidence type="ECO:0000256" key="1">
    <source>
        <dbReference type="SAM" id="MobiDB-lite"/>
    </source>
</evidence>
<organism evidence="2 3">
    <name type="scientific">Eiseniibacteriota bacterium</name>
    <dbReference type="NCBI Taxonomy" id="2212470"/>
    <lineage>
        <taxon>Bacteria</taxon>
        <taxon>Candidatus Eiseniibacteriota</taxon>
    </lineage>
</organism>
<dbReference type="Proteomes" id="UP000739538">
    <property type="component" value="Unassembled WGS sequence"/>
</dbReference>
<dbReference type="InterPro" id="IPR051200">
    <property type="entry name" value="Host-pathogen_enzymatic-act"/>
</dbReference>
<protein>
    <submittedName>
        <fullName evidence="2">Uncharacterized protein</fullName>
    </submittedName>
</protein>
<comment type="caution">
    <text evidence="2">The sequence shown here is derived from an EMBL/GenBank/DDBJ whole genome shotgun (WGS) entry which is preliminary data.</text>
</comment>
<dbReference type="AlphaFoldDB" id="A0A956NDC7"/>
<dbReference type="InterPro" id="IPR011044">
    <property type="entry name" value="Quino_amine_DH_bsu"/>
</dbReference>
<dbReference type="SUPFAM" id="SSF50969">
    <property type="entry name" value="YVTN repeat-like/Quinoprotein amine dehydrogenase"/>
    <property type="match status" value="1"/>
</dbReference>
<name>A0A956NDC7_UNCEI</name>
<dbReference type="Gene3D" id="2.130.10.10">
    <property type="entry name" value="YVTN repeat-like/Quinoprotein amine dehydrogenase"/>
    <property type="match status" value="1"/>
</dbReference>
<reference evidence="2" key="2">
    <citation type="journal article" date="2021" name="Microbiome">
        <title>Successional dynamics and alternative stable states in a saline activated sludge microbial community over 9 years.</title>
        <authorList>
            <person name="Wang Y."/>
            <person name="Ye J."/>
            <person name="Ju F."/>
            <person name="Liu L."/>
            <person name="Boyd J.A."/>
            <person name="Deng Y."/>
            <person name="Parks D.H."/>
            <person name="Jiang X."/>
            <person name="Yin X."/>
            <person name="Woodcroft B.J."/>
            <person name="Tyson G.W."/>
            <person name="Hugenholtz P."/>
            <person name="Polz M.F."/>
            <person name="Zhang T."/>
        </authorList>
    </citation>
    <scope>NUCLEOTIDE SEQUENCE</scope>
    <source>
        <strain evidence="2">HKST-UBA02</strain>
    </source>
</reference>
<proteinExistence type="predicted"/>
<accession>A0A956NDC7</accession>
<reference evidence="2" key="1">
    <citation type="submission" date="2020-04" db="EMBL/GenBank/DDBJ databases">
        <authorList>
            <person name="Zhang T."/>
        </authorList>
    </citation>
    <scope>NUCLEOTIDE SEQUENCE</scope>
    <source>
        <strain evidence="2">HKST-UBA02</strain>
    </source>
</reference>
<gene>
    <name evidence="2" type="ORF">KDA27_15800</name>
</gene>
<dbReference type="PANTHER" id="PTHR47197">
    <property type="entry name" value="PROTEIN NIRF"/>
    <property type="match status" value="1"/>
</dbReference>
<dbReference type="EMBL" id="JAGQHS010000090">
    <property type="protein sequence ID" value="MCA9757270.1"/>
    <property type="molecule type" value="Genomic_DNA"/>
</dbReference>
<evidence type="ECO:0000313" key="2">
    <source>
        <dbReference type="EMBL" id="MCA9757270.1"/>
    </source>
</evidence>